<proteinExistence type="predicted"/>
<organism evidence="1 2">
    <name type="scientific">Acrocarpospora corrugata</name>
    <dbReference type="NCBI Taxonomy" id="35763"/>
    <lineage>
        <taxon>Bacteria</taxon>
        <taxon>Bacillati</taxon>
        <taxon>Actinomycetota</taxon>
        <taxon>Actinomycetes</taxon>
        <taxon>Streptosporangiales</taxon>
        <taxon>Streptosporangiaceae</taxon>
        <taxon>Acrocarpospora</taxon>
    </lineage>
</organism>
<dbReference type="RefSeq" id="WP_155336155.1">
    <property type="nucleotide sequence ID" value="NZ_BAAABN010000020.1"/>
</dbReference>
<keyword evidence="2" id="KW-1185">Reference proteome</keyword>
<sequence length="82" mass="9083">MSGAMLTYALPDEVLRGVEAVSRHTSGQIGAPNLVTDENTKDRYIVRSLIEEAITWKAHPRRIGSRRTCCEPAGRRATTTNE</sequence>
<reference evidence="1 2" key="1">
    <citation type="submission" date="2019-10" db="EMBL/GenBank/DDBJ databases">
        <title>Whole genome shotgun sequence of Acrocarpospora corrugata NBRC 13972.</title>
        <authorList>
            <person name="Ichikawa N."/>
            <person name="Kimura A."/>
            <person name="Kitahashi Y."/>
            <person name="Komaki H."/>
            <person name="Oguchi A."/>
        </authorList>
    </citation>
    <scope>NUCLEOTIDE SEQUENCE [LARGE SCALE GENOMIC DNA]</scope>
    <source>
        <strain evidence="1 2">NBRC 13972</strain>
    </source>
</reference>
<evidence type="ECO:0000313" key="1">
    <source>
        <dbReference type="EMBL" id="GER99785.1"/>
    </source>
</evidence>
<dbReference type="AlphaFoldDB" id="A0A5M3VT28"/>
<dbReference type="EMBL" id="BLAD01000041">
    <property type="protein sequence ID" value="GER99785.1"/>
    <property type="molecule type" value="Genomic_DNA"/>
</dbReference>
<name>A0A5M3VT28_9ACTN</name>
<evidence type="ECO:0000313" key="2">
    <source>
        <dbReference type="Proteomes" id="UP000334990"/>
    </source>
</evidence>
<protein>
    <submittedName>
        <fullName evidence="1">Uncharacterized protein</fullName>
    </submittedName>
</protein>
<accession>A0A5M3VT28</accession>
<comment type="caution">
    <text evidence="1">The sequence shown here is derived from an EMBL/GenBank/DDBJ whole genome shotgun (WGS) entry which is preliminary data.</text>
</comment>
<gene>
    <name evidence="1" type="ORF">Acor_18490</name>
</gene>
<dbReference type="Proteomes" id="UP000334990">
    <property type="component" value="Unassembled WGS sequence"/>
</dbReference>